<dbReference type="InterPro" id="IPR006311">
    <property type="entry name" value="TAT_signal"/>
</dbReference>
<comment type="caution">
    <text evidence="2">The sequence shown here is derived from an EMBL/GenBank/DDBJ whole genome shotgun (WGS) entry which is preliminary data.</text>
</comment>
<gene>
    <name evidence="2" type="ORF">ACFR9U_05570</name>
</gene>
<evidence type="ECO:0000313" key="3">
    <source>
        <dbReference type="Proteomes" id="UP001597119"/>
    </source>
</evidence>
<protein>
    <submittedName>
        <fullName evidence="2">Uncharacterized protein</fullName>
    </submittedName>
</protein>
<feature type="region of interest" description="Disordered" evidence="1">
    <location>
        <begin position="1"/>
        <end position="55"/>
    </location>
</feature>
<dbReference type="EMBL" id="JBHUDJ010000002">
    <property type="protein sequence ID" value="MFD1586441.1"/>
    <property type="molecule type" value="Genomic_DNA"/>
</dbReference>
<dbReference type="PROSITE" id="PS51318">
    <property type="entry name" value="TAT"/>
    <property type="match status" value="1"/>
</dbReference>
<reference evidence="2 3" key="1">
    <citation type="journal article" date="2019" name="Int. J. Syst. Evol. Microbiol.">
        <title>The Global Catalogue of Microorganisms (GCM) 10K type strain sequencing project: providing services to taxonomists for standard genome sequencing and annotation.</title>
        <authorList>
            <consortium name="The Broad Institute Genomics Platform"/>
            <consortium name="The Broad Institute Genome Sequencing Center for Infectious Disease"/>
            <person name="Wu L."/>
            <person name="Ma J."/>
        </authorList>
    </citation>
    <scope>NUCLEOTIDE SEQUENCE [LARGE SCALE GENOMIC DNA]</scope>
    <source>
        <strain evidence="2 3">CGMCC 1.12125</strain>
    </source>
</reference>
<dbReference type="RefSeq" id="WP_247379716.1">
    <property type="nucleotide sequence ID" value="NZ_JALLGV010000007.1"/>
</dbReference>
<evidence type="ECO:0000256" key="1">
    <source>
        <dbReference type="SAM" id="MobiDB-lite"/>
    </source>
</evidence>
<accession>A0ABD6C9Q9</accession>
<dbReference type="SUPFAM" id="SSF51445">
    <property type="entry name" value="(Trans)glycosidases"/>
    <property type="match status" value="1"/>
</dbReference>
<dbReference type="InterPro" id="IPR017853">
    <property type="entry name" value="GH"/>
</dbReference>
<name>A0ABD6C9Q9_9EURY</name>
<dbReference type="Proteomes" id="UP001597119">
    <property type="component" value="Unassembled WGS sequence"/>
</dbReference>
<proteinExistence type="predicted"/>
<sequence>MPDSSDTRTDESRPSRRDYLVTAGSLGTGLAGGCLGADPPQPAQSDADPTATSQPANRREDFLWLGSGLWRDEAIRRNLFAFARRHDLAVVLVQPTPSNGSLVEAFRPPLEAASEFGLDVWLNAGLVTQASAETLVTDDDARADHLDRLRAVARLHGELFESGRIICWQEAPVMGQWTADGDWNPRSVDNLLEFGPDLFAAQQRAVAAANDALAVGIFVHYPYIVDSKWPEVFPELTDRLRAHDAPPDFGFTDFYRGWYEMAAGPEPANAAVRSLLSNARDALGDRPVFYLGQSHTINPAHTPSKQALRMNLRAATETGAAGIGWYLGGNYVPTKQGFDPFVPNDEGVDFRSDAVNTLTVARDRFLYAWLATRQAARDFSADDAFDLWLVGDEFGLYDHRLSVRTVDGAWEYLGDFGGYADGDYPGDSAVTNRATAFRGLSRERFLADGTLTCRVETRTESDGARLQAAAVMPCDPAAYVTEREIAAVAGGVVPLWPFQLGRTTGGTTLPPGSTRRVAVPVTDDGTRSLAHLRHPEFVAAYQRLASLEARTDLDPAARFDLWVRGSGLADPSSLPSLRDRDGTARAPAELGVTATTDGLAICHGLERTRFLDGDGLQPVNDADAAVEAVYAMPYAGTAAFRSPTRAAALLAAQPEEARLFSLDAVGSV</sequence>
<feature type="compositionally biased region" description="Gly residues" evidence="1">
    <location>
        <begin position="26"/>
        <end position="35"/>
    </location>
</feature>
<organism evidence="2 3">
    <name type="scientific">Halorientalis brevis</name>
    <dbReference type="NCBI Taxonomy" id="1126241"/>
    <lineage>
        <taxon>Archaea</taxon>
        <taxon>Methanobacteriati</taxon>
        <taxon>Methanobacteriota</taxon>
        <taxon>Stenosarchaea group</taxon>
        <taxon>Halobacteria</taxon>
        <taxon>Halobacteriales</taxon>
        <taxon>Haloarculaceae</taxon>
        <taxon>Halorientalis</taxon>
    </lineage>
</organism>
<feature type="compositionally biased region" description="Basic and acidic residues" evidence="1">
    <location>
        <begin position="1"/>
        <end position="19"/>
    </location>
</feature>
<evidence type="ECO:0000313" key="2">
    <source>
        <dbReference type="EMBL" id="MFD1586441.1"/>
    </source>
</evidence>
<keyword evidence="3" id="KW-1185">Reference proteome</keyword>
<dbReference type="AlphaFoldDB" id="A0ABD6C9Q9"/>